<feature type="coiled-coil region" evidence="1">
    <location>
        <begin position="46"/>
        <end position="73"/>
    </location>
</feature>
<keyword evidence="1" id="KW-0175">Coiled coil</keyword>
<gene>
    <name evidence="3" type="ORF">Cvel_26165</name>
</gene>
<evidence type="ECO:0000256" key="1">
    <source>
        <dbReference type="SAM" id="Coils"/>
    </source>
</evidence>
<protein>
    <submittedName>
        <fullName evidence="3">Uncharacterized protein</fullName>
    </submittedName>
</protein>
<dbReference type="EMBL" id="CDMZ01002283">
    <property type="protein sequence ID" value="CEM41665.1"/>
    <property type="molecule type" value="Genomic_DNA"/>
</dbReference>
<sequence length="308" mass="34510">MMAKDYDDPRGGPSQVSENPMLMQGHPQVQQRTLPLVEHLTYLDRLEHVEDHIAKMTNALQFQQQRMTNLEQKSNQQVSDAAMNAAIRLSKGEMEHLVKETVGGLSKSVEEKFATRESTEKITKEMSAVVQWNQFRALADRVSAIRNSIDATAESVFTGHRDTLLRKFDKKADAQAVDIALRHKAEASEVARLRERADRVEAVASSHQTAVDTRFEQMREGLLEMVRNEVGKLADKVERNSKVAQTLWEACGFGGSNAKDYVGQNTLTNKTNTLLGKMQAGEKRQTSMESLQASLQSQLVDLKKRAGE</sequence>
<organism evidence="3">
    <name type="scientific">Chromera velia CCMP2878</name>
    <dbReference type="NCBI Taxonomy" id="1169474"/>
    <lineage>
        <taxon>Eukaryota</taxon>
        <taxon>Sar</taxon>
        <taxon>Alveolata</taxon>
        <taxon>Colpodellida</taxon>
        <taxon>Chromeraceae</taxon>
        <taxon>Chromera</taxon>
    </lineage>
</organism>
<feature type="region of interest" description="Disordered" evidence="2">
    <location>
        <begin position="1"/>
        <end position="29"/>
    </location>
</feature>
<evidence type="ECO:0000256" key="2">
    <source>
        <dbReference type="SAM" id="MobiDB-lite"/>
    </source>
</evidence>
<reference evidence="3" key="1">
    <citation type="submission" date="2014-11" db="EMBL/GenBank/DDBJ databases">
        <authorList>
            <person name="Otto D Thomas"/>
            <person name="Naeem Raeece"/>
        </authorList>
    </citation>
    <scope>NUCLEOTIDE SEQUENCE</scope>
</reference>
<name>A0A0G4HCC8_9ALVE</name>
<proteinExistence type="predicted"/>
<dbReference type="PhylomeDB" id="A0A0G4HCC8"/>
<feature type="compositionally biased region" description="Basic and acidic residues" evidence="2">
    <location>
        <begin position="1"/>
        <end position="10"/>
    </location>
</feature>
<dbReference type="AlphaFoldDB" id="A0A0G4HCC8"/>
<accession>A0A0G4HCC8</accession>
<dbReference type="VEuPathDB" id="CryptoDB:Cvel_26165"/>
<evidence type="ECO:0000313" key="3">
    <source>
        <dbReference type="EMBL" id="CEM41665.1"/>
    </source>
</evidence>